<organism evidence="2 3">
    <name type="scientific">Alkalibaculum bacchi</name>
    <dbReference type="NCBI Taxonomy" id="645887"/>
    <lineage>
        <taxon>Bacteria</taxon>
        <taxon>Bacillati</taxon>
        <taxon>Bacillota</taxon>
        <taxon>Clostridia</taxon>
        <taxon>Eubacteriales</taxon>
        <taxon>Eubacteriaceae</taxon>
        <taxon>Alkalibaculum</taxon>
    </lineage>
</organism>
<sequence>MREHQEKVPFDYIVDKFSKMDPNVIATTLGIPYNETNKSFELEMMKETYKVFYPSGKVYTASGEEITSYVLKTIIVRYLVNGKGTSLTGKYITYKEIKDGQIYYPNFYKRTILRLSQLYSENKEVFRKNAELVKAKFLEQGDLSFSFDFMKNVNFLFVFYDEDEEFDASANILMDQNIEDYYNAEDLAVVVDVAIEYFLYGYIPRELGMYSF</sequence>
<comment type="caution">
    <text evidence="2">The sequence shown here is derived from an EMBL/GenBank/DDBJ whole genome shotgun (WGS) entry which is preliminary data.</text>
</comment>
<gene>
    <name evidence="2" type="ORF">DES36_1208</name>
</gene>
<dbReference type="RefSeq" id="WP_113921559.1">
    <property type="nucleotide sequence ID" value="NZ_QNRX01000020.1"/>
</dbReference>
<proteinExistence type="predicted"/>
<keyword evidence="3" id="KW-1185">Reference proteome</keyword>
<evidence type="ECO:0000313" key="3">
    <source>
        <dbReference type="Proteomes" id="UP000253490"/>
    </source>
</evidence>
<dbReference type="OrthoDB" id="159408at2"/>
<dbReference type="Proteomes" id="UP000253490">
    <property type="component" value="Unassembled WGS sequence"/>
</dbReference>
<name>A0A366I141_9FIRM</name>
<dbReference type="InterPro" id="IPR024264">
    <property type="entry name" value="DUF3786"/>
</dbReference>
<dbReference type="EMBL" id="QNRX01000020">
    <property type="protein sequence ID" value="RBP59066.1"/>
    <property type="molecule type" value="Genomic_DNA"/>
</dbReference>
<protein>
    <submittedName>
        <fullName evidence="2">Uncharacterized protein DUF3786</fullName>
    </submittedName>
</protein>
<accession>A0A366I141</accession>
<dbReference type="Pfam" id="PF12654">
    <property type="entry name" value="DUF3786"/>
    <property type="match status" value="1"/>
</dbReference>
<dbReference type="AlphaFoldDB" id="A0A366I141"/>
<evidence type="ECO:0000313" key="2">
    <source>
        <dbReference type="EMBL" id="RBP59066.1"/>
    </source>
</evidence>
<reference evidence="2 3" key="1">
    <citation type="submission" date="2018-06" db="EMBL/GenBank/DDBJ databases">
        <title>Genomic Encyclopedia of Type Strains, Phase IV (KMG-IV): sequencing the most valuable type-strain genomes for metagenomic binning, comparative biology and taxonomic classification.</title>
        <authorList>
            <person name="Goeker M."/>
        </authorList>
    </citation>
    <scope>NUCLEOTIDE SEQUENCE [LARGE SCALE GENOMIC DNA]</scope>
    <source>
        <strain evidence="2 3">DSM 22112</strain>
    </source>
</reference>
<evidence type="ECO:0000259" key="1">
    <source>
        <dbReference type="Pfam" id="PF12654"/>
    </source>
</evidence>
<feature type="domain" description="DUF3786" evidence="1">
    <location>
        <begin position="21"/>
        <end position="195"/>
    </location>
</feature>